<dbReference type="Pfam" id="PF08567">
    <property type="entry name" value="PH_TFIIH"/>
    <property type="match status" value="1"/>
</dbReference>
<dbReference type="GO" id="GO:0006351">
    <property type="term" value="P:DNA-templated transcription"/>
    <property type="evidence" value="ECO:0007669"/>
    <property type="project" value="InterPro"/>
</dbReference>
<dbReference type="InterPro" id="IPR035925">
    <property type="entry name" value="BSD_dom_sf"/>
</dbReference>
<dbReference type="InterPro" id="IPR027079">
    <property type="entry name" value="Tfb1/GTF2H1"/>
</dbReference>
<keyword evidence="6" id="KW-0539">Nucleus</keyword>
<comment type="similarity">
    <text evidence="2">Belongs to the TFB1 family.</text>
</comment>
<feature type="domain" description="BSD" evidence="7">
    <location>
        <begin position="192"/>
        <end position="243"/>
    </location>
</feature>
<reference evidence="8 9" key="1">
    <citation type="journal article" date="2013" name="MBio">
        <title>Genome sequencing of the plant pathogen Taphrina deformans, the causal agent of peach leaf curl.</title>
        <authorList>
            <person name="Cisse O.H."/>
            <person name="Almeida J.M.G.C.F."/>
            <person name="Fonseca A."/>
            <person name="Kumar A.A."/>
            <person name="Salojaervi J."/>
            <person name="Overmyer K."/>
            <person name="Hauser P.M."/>
            <person name="Pagni M."/>
        </authorList>
    </citation>
    <scope>NUCLEOTIDE SEQUENCE [LARGE SCALE GENOMIC DNA]</scope>
    <source>
        <strain evidence="9">PYCC 5710 / ATCC 11124 / CBS 356.35 / IMI 108563 / JCM 9778 / NBRC 8474</strain>
    </source>
</reference>
<gene>
    <name evidence="8" type="ORF">TAPDE_003517</name>
</gene>
<keyword evidence="5" id="KW-0804">Transcription</keyword>
<sequence length="548" mass="60945">MSTSVSGSASYKKKDGKVVLKEHTLEWTEVGSMQPAMSIVLSAIKNLQASPATAASASMRVFAAPSINAEPVAHTFKFTLPNAARQEMDMFVSAMQIAITAKKSAAQKAPPKPSVNEILASQDVETDADLQEALLKSNAELANTFREAVINGSVTPAQFWSSRTHLLRAFLVERSQSKGPYNVLATIRPKTVDNKITVNMTREKIRDVFTQHPLLRRIYDETVPPLGEDEFWSRFFVSRLCKKLRGERILPSDPIDDQLDKYINIEADEARKRAHEHEDEYVPNVINLEGNEEHNSKRMGNAPDFTMRPSKTAVINSINSISMGMLDSLAPKTNGTDKAVHNQDYENEFYQQEIRLGDLQVESEDARIILNIKDQRDFFEADRESGIKATSDSVEPEKIVKYAQGALPLRSSSFSLVTLLDNQAQVDSTADTIRSDIMLQAHRQTNATPKDAFTPTIYNQLVMSHSASQEFLALFWSNFLSGDFNKAKALAKMAESLRKTNERVEAIASKASKEESEKVRLAMRPTLAAVNKALAEYDRAVKLANTAG</sequence>
<dbReference type="GO" id="GO:0000439">
    <property type="term" value="C:transcription factor TFIIH core complex"/>
    <property type="evidence" value="ECO:0007669"/>
    <property type="project" value="InterPro"/>
</dbReference>
<dbReference type="SUPFAM" id="SSF140383">
    <property type="entry name" value="BSD domain-like"/>
    <property type="match status" value="1"/>
</dbReference>
<dbReference type="InterPro" id="IPR005607">
    <property type="entry name" value="BSD_dom"/>
</dbReference>
<dbReference type="OrthoDB" id="360521at2759"/>
<keyword evidence="9" id="KW-1185">Reference proteome</keyword>
<keyword evidence="4" id="KW-0805">Transcription regulation</keyword>
<comment type="caution">
    <text evidence="8">The sequence shown here is derived from an EMBL/GenBank/DDBJ whole genome shotgun (WGS) entry which is preliminary data.</text>
</comment>
<evidence type="ECO:0000256" key="3">
    <source>
        <dbReference type="ARBA" id="ARBA00022737"/>
    </source>
</evidence>
<dbReference type="Proteomes" id="UP000013776">
    <property type="component" value="Unassembled WGS sequence"/>
</dbReference>
<dbReference type="PROSITE" id="PS50858">
    <property type="entry name" value="BSD"/>
    <property type="match status" value="2"/>
</dbReference>
<dbReference type="STRING" id="1097556.R4XBS4"/>
<evidence type="ECO:0000313" key="9">
    <source>
        <dbReference type="Proteomes" id="UP000013776"/>
    </source>
</evidence>
<evidence type="ECO:0000259" key="7">
    <source>
        <dbReference type="PROSITE" id="PS50858"/>
    </source>
</evidence>
<evidence type="ECO:0000256" key="1">
    <source>
        <dbReference type="ARBA" id="ARBA00004123"/>
    </source>
</evidence>
<dbReference type="Pfam" id="PF03909">
    <property type="entry name" value="BSD"/>
    <property type="match status" value="2"/>
</dbReference>
<name>R4XBS4_TAPDE</name>
<dbReference type="PANTHER" id="PTHR12856">
    <property type="entry name" value="TRANSCRIPTION INITIATION FACTOR IIH-RELATED"/>
    <property type="match status" value="1"/>
</dbReference>
<dbReference type="VEuPathDB" id="FungiDB:TAPDE_003517"/>
<dbReference type="GO" id="GO:0006289">
    <property type="term" value="P:nucleotide-excision repair"/>
    <property type="evidence" value="ECO:0007669"/>
    <property type="project" value="InterPro"/>
</dbReference>
<dbReference type="InterPro" id="IPR011993">
    <property type="entry name" value="PH-like_dom_sf"/>
</dbReference>
<comment type="subcellular location">
    <subcellularLocation>
        <location evidence="1">Nucleus</location>
    </subcellularLocation>
</comment>
<dbReference type="CDD" id="cd13229">
    <property type="entry name" value="PH_TFIIH"/>
    <property type="match status" value="1"/>
</dbReference>
<evidence type="ECO:0000256" key="4">
    <source>
        <dbReference type="ARBA" id="ARBA00023015"/>
    </source>
</evidence>
<organism evidence="8 9">
    <name type="scientific">Taphrina deformans (strain PYCC 5710 / ATCC 11124 / CBS 356.35 / IMI 108563 / JCM 9778 / NBRC 8474)</name>
    <name type="common">Peach leaf curl fungus</name>
    <name type="synonym">Lalaria deformans</name>
    <dbReference type="NCBI Taxonomy" id="1097556"/>
    <lineage>
        <taxon>Eukaryota</taxon>
        <taxon>Fungi</taxon>
        <taxon>Dikarya</taxon>
        <taxon>Ascomycota</taxon>
        <taxon>Taphrinomycotina</taxon>
        <taxon>Taphrinomycetes</taxon>
        <taxon>Taphrinales</taxon>
        <taxon>Taphrinaceae</taxon>
        <taxon>Taphrina</taxon>
    </lineage>
</organism>
<dbReference type="Gene3D" id="2.30.29.30">
    <property type="entry name" value="Pleckstrin-homology domain (PH domain)/Phosphotyrosine-binding domain (PTB)"/>
    <property type="match status" value="1"/>
</dbReference>
<evidence type="ECO:0000256" key="6">
    <source>
        <dbReference type="ARBA" id="ARBA00023242"/>
    </source>
</evidence>
<keyword evidence="3" id="KW-0677">Repeat</keyword>
<dbReference type="EMBL" id="CAHR02000137">
    <property type="protein sequence ID" value="CCG83315.1"/>
    <property type="molecule type" value="Genomic_DNA"/>
</dbReference>
<proteinExistence type="inferred from homology"/>
<dbReference type="eggNOG" id="KOG2074">
    <property type="taxonomic scope" value="Eukaryota"/>
</dbReference>
<feature type="domain" description="BSD" evidence="7">
    <location>
        <begin position="118"/>
        <end position="171"/>
    </location>
</feature>
<accession>R4XBS4</accession>
<evidence type="ECO:0000313" key="8">
    <source>
        <dbReference type="EMBL" id="CCG83315.1"/>
    </source>
</evidence>
<dbReference type="SUPFAM" id="SSF50729">
    <property type="entry name" value="PH domain-like"/>
    <property type="match status" value="1"/>
</dbReference>
<evidence type="ECO:0000256" key="2">
    <source>
        <dbReference type="ARBA" id="ARBA00009448"/>
    </source>
</evidence>
<evidence type="ECO:0000256" key="5">
    <source>
        <dbReference type="ARBA" id="ARBA00023163"/>
    </source>
</evidence>
<dbReference type="InterPro" id="IPR013876">
    <property type="entry name" value="TFIIH_BTF_p62_N"/>
</dbReference>
<protein>
    <submittedName>
        <fullName evidence="8">RNA polymerase II transcription factor B subunit 1</fullName>
    </submittedName>
</protein>
<dbReference type="SMART" id="SM00751">
    <property type="entry name" value="BSD"/>
    <property type="match status" value="2"/>
</dbReference>
<dbReference type="AlphaFoldDB" id="R4XBS4"/>